<feature type="region of interest" description="Disordered" evidence="1">
    <location>
        <begin position="198"/>
        <end position="256"/>
    </location>
</feature>
<proteinExistence type="predicted"/>
<dbReference type="SUPFAM" id="SSF56672">
    <property type="entry name" value="DNA/RNA polymerases"/>
    <property type="match status" value="1"/>
</dbReference>
<feature type="domain" description="Reverse transcriptase" evidence="2">
    <location>
        <begin position="509"/>
        <end position="778"/>
    </location>
</feature>
<dbReference type="Gene3D" id="3.30.70.270">
    <property type="match status" value="1"/>
</dbReference>
<dbReference type="InterPro" id="IPR043502">
    <property type="entry name" value="DNA/RNA_pol_sf"/>
</dbReference>
<dbReference type="Pfam" id="PF00078">
    <property type="entry name" value="RVT_1"/>
    <property type="match status" value="1"/>
</dbReference>
<dbReference type="PROSITE" id="PS50878">
    <property type="entry name" value="RT_POL"/>
    <property type="match status" value="1"/>
</dbReference>
<dbReference type="Proteomes" id="UP000541610">
    <property type="component" value="Unassembled WGS sequence"/>
</dbReference>
<feature type="compositionally biased region" description="Polar residues" evidence="1">
    <location>
        <begin position="224"/>
        <end position="237"/>
    </location>
</feature>
<evidence type="ECO:0000313" key="4">
    <source>
        <dbReference type="Proteomes" id="UP000541610"/>
    </source>
</evidence>
<feature type="region of interest" description="Disordered" evidence="1">
    <location>
        <begin position="279"/>
        <end position="307"/>
    </location>
</feature>
<feature type="compositionally biased region" description="Low complexity" evidence="1">
    <location>
        <begin position="198"/>
        <end position="210"/>
    </location>
</feature>
<dbReference type="EMBL" id="JABANP010000813">
    <property type="protein sequence ID" value="KAF4678931.1"/>
    <property type="molecule type" value="Genomic_DNA"/>
</dbReference>
<name>A0A7J6N7R3_PEROL</name>
<dbReference type="OrthoDB" id="9950135at2759"/>
<sequence>MVSTLPLPAGGQCFMGRSEARSISYFLREWIQLSKLYGLSANNCWKYLLRCISPSVRGELTDYLETEGLLLHGTTKQLLTAAEHFLRSAFDVTNDPVRFRNRLALCKQRSNELIGDYIGRLRDLLTEGKCVGVYVSSDELLDRFVKGLRPNYVKAVRTTYSHVRDVNQLCTMLTLWESANSSDSISGSSAVADSKASAASSVNVVSEAGANPSTGSEEHDSDRVNGSSDSQVTSGSTAPPVHYQASYARAPPPRRPVKCWDCGGPHMKRDCPFRKAQPKVVATDQPKPAPTVDRPAPTADGPALSQQSGNFELVRVLVDDDGRDEDVDLIRRVKIHDPSVSLVVRESGKGGARVKGLLDTVARGEGYMAKALFTALKSAGVTVGDLKPCSGVRFGNSSSSGADGEILLSVDGYGPLSFKVLPCLDLEIIIGMSAMCRYPTLRMELDNCFNEAVRSGDKQADRVDDVCDRLFDSEDALFVERTDDEPPRRRSLSKAAIIDRWISIAARLGRFEEVAPSSELFISEVVLVAKTNIDKLSDKQIRKHFRVTPDLRKVNSLKLYEQGPGDYVWLADEDVGKATPSAICQSQESALSMLMRWPSTCRGVYFKLDISDAFGSVYISKPLRKLFCTRSVGVDGRTRLWMATRIPQGWRFSPGYFHKVMTTFMAEVREVLADRGITAYIVSYQDDLLGGSPTKEDAQAAMDVIIEMAQARGLANRKLRSVRGSRVIPAERKSLTTAAVEEALLAFRKTRDRDQRQTMIRQWCGKFQWLRRWLPATLQVSLHRLHKVDPLSDDAVELVEEIASAYFSGLVALHVVGSDSSFRVVASLIVTDCNGDSWGSMLLHVIEYPTLHQASVPEVELHGWPEVAASLSRAVVEKLHLPYQADRSYAVAMISQKYGMAVSLQPYPQEGIYTTFLYFERYLPMMYAPAFIVTDNRNSTHWWHNYEEFIQTGEVLSVVDKLARVNVYPQGSVKLTVSASEEDPLRAVIDAELERGEGEVDADLDLNTVREEQAICPECAQFRNKDGFSVIDGVLYRVLRYDYEGNLVRQFIFEGSGDNRKKAVGDFMNCWLDMRENVKPVFKPNHDLKVGMSVYVYTNRSSKLESCWRGPFVVSALAARSAILTTDRGLEEHYLGNLRRCQGPLTESGRPSRFAAMQSRYRTRDLAMAAEREMRIERSAAAKRKRTLSADGEIAETLAKSARL</sequence>
<dbReference type="AlphaFoldDB" id="A0A7J6N7R3"/>
<evidence type="ECO:0000259" key="2">
    <source>
        <dbReference type="PROSITE" id="PS50878"/>
    </source>
</evidence>
<accession>A0A7J6N7R3</accession>
<organism evidence="3 4">
    <name type="scientific">Perkinsus olseni</name>
    <name type="common">Perkinsus atlanticus</name>
    <dbReference type="NCBI Taxonomy" id="32597"/>
    <lineage>
        <taxon>Eukaryota</taxon>
        <taxon>Sar</taxon>
        <taxon>Alveolata</taxon>
        <taxon>Perkinsozoa</taxon>
        <taxon>Perkinsea</taxon>
        <taxon>Perkinsida</taxon>
        <taxon>Perkinsidae</taxon>
        <taxon>Perkinsus</taxon>
    </lineage>
</organism>
<gene>
    <name evidence="3" type="ORF">FOZ60_015875</name>
</gene>
<evidence type="ECO:0000313" key="3">
    <source>
        <dbReference type="EMBL" id="KAF4678931.1"/>
    </source>
</evidence>
<protein>
    <recommendedName>
        <fullName evidence="2">Reverse transcriptase domain-containing protein</fullName>
    </recommendedName>
</protein>
<comment type="caution">
    <text evidence="3">The sequence shown here is derived from an EMBL/GenBank/DDBJ whole genome shotgun (WGS) entry which is preliminary data.</text>
</comment>
<evidence type="ECO:0000256" key="1">
    <source>
        <dbReference type="SAM" id="MobiDB-lite"/>
    </source>
</evidence>
<dbReference type="InterPro" id="IPR000477">
    <property type="entry name" value="RT_dom"/>
</dbReference>
<dbReference type="InterPro" id="IPR043128">
    <property type="entry name" value="Rev_trsase/Diguanyl_cyclase"/>
</dbReference>
<reference evidence="3 4" key="1">
    <citation type="submission" date="2020-04" db="EMBL/GenBank/DDBJ databases">
        <title>Perkinsus olseni comparative genomics.</title>
        <authorList>
            <person name="Bogema D.R."/>
        </authorList>
    </citation>
    <scope>NUCLEOTIDE SEQUENCE [LARGE SCALE GENOMIC DNA]</scope>
    <source>
        <strain evidence="3">00978-12</strain>
    </source>
</reference>